<dbReference type="EMBL" id="JACBZD010000001">
    <property type="protein sequence ID" value="NYI06734.1"/>
    <property type="molecule type" value="Genomic_DNA"/>
</dbReference>
<proteinExistence type="predicted"/>
<sequence>MLLATLATAVAGVAATTLATGAASAVLAGTLAASSWGPGAGQAGTRGSRSWWRRGGSATARADAQAARDAAAHAFYELDTALRDVAISVETVTAVDDSPEGRRAATRFQAERRRVDEVSAAYIAVVDRHDLEAEELTADRAATARRELEEVRARLEAAHEDLDRYHTSIEPLMERAATSLSRLAPAVERARSGLRAATEALDAVRAAGIRAEALAARLAALGPELTRLGEGARVHGVTDTLRRADEVARAAERIRGELVRLPEQRAELVRRLASLRTRRQAVETKAERVAPALSELRRAFSLPCWEDLQDVPGRIPGLLKAADDRLAEGETALREQHWADATARLAAARATLGDADELIASVRDRLTELTDVRRDPRAHLERARFTVRDAQRLAMAGRSVPDPRHAEPLDAAVARLDRAEAGLTGRHPDYWHFLTELAAVRRTAADVVRRIREERGGRAG</sequence>
<keyword evidence="4" id="KW-1185">Reference proteome</keyword>
<evidence type="ECO:0000313" key="4">
    <source>
        <dbReference type="Proteomes" id="UP000567795"/>
    </source>
</evidence>
<organism evidence="3 4">
    <name type="scientific">Allostreptomyces psammosilenae</name>
    <dbReference type="NCBI Taxonomy" id="1892865"/>
    <lineage>
        <taxon>Bacteria</taxon>
        <taxon>Bacillati</taxon>
        <taxon>Actinomycetota</taxon>
        <taxon>Actinomycetes</taxon>
        <taxon>Kitasatosporales</taxon>
        <taxon>Streptomycetaceae</taxon>
        <taxon>Allostreptomyces</taxon>
    </lineage>
</organism>
<feature type="coiled-coil region" evidence="1">
    <location>
        <begin position="131"/>
        <end position="168"/>
    </location>
</feature>
<keyword evidence="1" id="KW-0175">Coiled coil</keyword>
<feature type="chain" id="PRO_5039578127" evidence="2">
    <location>
        <begin position="29"/>
        <end position="460"/>
    </location>
</feature>
<reference evidence="3 4" key="1">
    <citation type="submission" date="2020-07" db="EMBL/GenBank/DDBJ databases">
        <title>Sequencing the genomes of 1000 actinobacteria strains.</title>
        <authorList>
            <person name="Klenk H.-P."/>
        </authorList>
    </citation>
    <scope>NUCLEOTIDE SEQUENCE [LARGE SCALE GENOMIC DNA]</scope>
    <source>
        <strain evidence="3 4">DSM 42178</strain>
    </source>
</reference>
<protein>
    <submittedName>
        <fullName evidence="3">Chromosome segregation ATPase</fullName>
    </submittedName>
</protein>
<dbReference type="Proteomes" id="UP000567795">
    <property type="component" value="Unassembled WGS sequence"/>
</dbReference>
<keyword evidence="2" id="KW-0732">Signal</keyword>
<evidence type="ECO:0000256" key="1">
    <source>
        <dbReference type="SAM" id="Coils"/>
    </source>
</evidence>
<comment type="caution">
    <text evidence="3">The sequence shown here is derived from an EMBL/GenBank/DDBJ whole genome shotgun (WGS) entry which is preliminary data.</text>
</comment>
<name>A0A853A1D9_9ACTN</name>
<evidence type="ECO:0000313" key="3">
    <source>
        <dbReference type="EMBL" id="NYI06734.1"/>
    </source>
</evidence>
<dbReference type="RefSeq" id="WP_246449989.1">
    <property type="nucleotide sequence ID" value="NZ_JACBZD010000001.1"/>
</dbReference>
<accession>A0A853A1D9</accession>
<dbReference type="AlphaFoldDB" id="A0A853A1D9"/>
<feature type="signal peptide" evidence="2">
    <location>
        <begin position="1"/>
        <end position="28"/>
    </location>
</feature>
<evidence type="ECO:0000256" key="2">
    <source>
        <dbReference type="SAM" id="SignalP"/>
    </source>
</evidence>
<gene>
    <name evidence="3" type="ORF">FHU37_003677</name>
</gene>